<keyword evidence="1" id="KW-1133">Transmembrane helix</keyword>
<evidence type="ECO:0000313" key="4">
    <source>
        <dbReference type="Proteomes" id="UP000526892"/>
    </source>
</evidence>
<dbReference type="RefSeq" id="WP_179915807.1">
    <property type="nucleotide sequence ID" value="NZ_JACCDE010000010.1"/>
</dbReference>
<feature type="transmembrane region" description="Helical" evidence="1">
    <location>
        <begin position="211"/>
        <end position="233"/>
    </location>
</feature>
<accession>A0A7Z0LSG9</accession>
<protein>
    <submittedName>
        <fullName evidence="3">DUF559 domain-containing protein</fullName>
    </submittedName>
</protein>
<evidence type="ECO:0000256" key="1">
    <source>
        <dbReference type="SAM" id="Phobius"/>
    </source>
</evidence>
<gene>
    <name evidence="3" type="ORF">HZS80_08650</name>
</gene>
<dbReference type="EMBL" id="JACCDE010000010">
    <property type="protein sequence ID" value="NYS77784.1"/>
    <property type="molecule type" value="Genomic_DNA"/>
</dbReference>
<proteinExistence type="predicted"/>
<feature type="domain" description="DUF559" evidence="2">
    <location>
        <begin position="63"/>
        <end position="126"/>
    </location>
</feature>
<sequence>MTPQLWYQKNSDLLDSQFEHLFFDNVLSNIAELNFSYLQAQTGFIDDDGKQRYCDFTIAEGQEVRIAIEVDGYDKRGTGGGMTHAEFVDWQRRQTALTSQGWHVLRFANRDVVNEPLRCCKNISALLTKLRQKEAGRSEARILLKAHALQEKYKASVLLTEKNINQYSTFSNEQKIGSLPSALAQKDIARYSKLKDEKKIDYFFIRALKKIGLPIILAIGFLTCVYFFNPLWLQTQLQLAFSYFVTSPQICTDAVHWSEVMGHLGQTIKVEGPITRINYRPDITGKPTWIEVGSVFPDPDRLTLLIWGDNRSQFEPKITLNLLGNIACVTGELSEYQGSFQIQLQDPEQLTIN</sequence>
<keyword evidence="1" id="KW-0472">Membrane</keyword>
<reference evidence="3 4" key="1">
    <citation type="journal article" date="2003" name="Extremophiles">
        <title>Halomonas glaciei sp. nov. isolated from fast ice of Adelie Land, Antarctica.</title>
        <authorList>
            <person name="Reddy G.S."/>
            <person name="Raghavan P.U."/>
            <person name="Sarita N.B."/>
            <person name="Prakash J.S."/>
            <person name="Nagesh N."/>
            <person name="Delille D."/>
            <person name="Shivaji S."/>
        </authorList>
    </citation>
    <scope>NUCLEOTIDE SEQUENCE [LARGE SCALE GENOMIC DNA]</scope>
    <source>
        <strain evidence="3 4">DD39</strain>
    </source>
</reference>
<dbReference type="InterPro" id="IPR007569">
    <property type="entry name" value="DUF559"/>
</dbReference>
<evidence type="ECO:0000313" key="3">
    <source>
        <dbReference type="EMBL" id="NYS77784.1"/>
    </source>
</evidence>
<dbReference type="Proteomes" id="UP000526892">
    <property type="component" value="Unassembled WGS sequence"/>
</dbReference>
<dbReference type="AlphaFoldDB" id="A0A7Z0LSG9"/>
<name>A0A7Z0LSG9_9GAMM</name>
<dbReference type="Gene3D" id="3.40.960.10">
    <property type="entry name" value="VSR Endonuclease"/>
    <property type="match status" value="1"/>
</dbReference>
<keyword evidence="1" id="KW-0812">Transmembrane</keyword>
<evidence type="ECO:0000259" key="2">
    <source>
        <dbReference type="Pfam" id="PF04480"/>
    </source>
</evidence>
<keyword evidence="4" id="KW-1185">Reference proteome</keyword>
<dbReference type="Pfam" id="PF04480">
    <property type="entry name" value="DUF559"/>
    <property type="match status" value="1"/>
</dbReference>
<comment type="caution">
    <text evidence="3">The sequence shown here is derived from an EMBL/GenBank/DDBJ whole genome shotgun (WGS) entry which is preliminary data.</text>
</comment>
<organism evidence="3 4">
    <name type="scientific">Vreelandella glaciei</name>
    <dbReference type="NCBI Taxonomy" id="186761"/>
    <lineage>
        <taxon>Bacteria</taxon>
        <taxon>Pseudomonadati</taxon>
        <taxon>Pseudomonadota</taxon>
        <taxon>Gammaproteobacteria</taxon>
        <taxon>Oceanospirillales</taxon>
        <taxon>Halomonadaceae</taxon>
        <taxon>Vreelandella</taxon>
    </lineage>
</organism>